<dbReference type="OrthoDB" id="2593732at2759"/>
<dbReference type="GO" id="GO:0008270">
    <property type="term" value="F:zinc ion binding"/>
    <property type="evidence" value="ECO:0007669"/>
    <property type="project" value="InterPro"/>
</dbReference>
<reference evidence="9" key="1">
    <citation type="submission" date="2016-03" db="EMBL/GenBank/DDBJ databases">
        <authorList>
            <person name="Guldener U."/>
        </authorList>
    </citation>
    <scope>NUCLEOTIDE SEQUENCE [LARGE SCALE GENOMIC DNA]</scope>
    <source>
        <strain evidence="9">04CH-RAC-A.6.1</strain>
    </source>
</reference>
<dbReference type="InterPro" id="IPR052360">
    <property type="entry name" value="Transcr_Regulatory_Proteins"/>
</dbReference>
<dbReference type="PROSITE" id="PS50048">
    <property type="entry name" value="ZN2_CY6_FUNGAL_2"/>
    <property type="match status" value="1"/>
</dbReference>
<dbReference type="Proteomes" id="UP000178912">
    <property type="component" value="Unassembled WGS sequence"/>
</dbReference>
<keyword evidence="9" id="KW-1185">Reference proteome</keyword>
<keyword evidence="1" id="KW-0479">Metal-binding</keyword>
<dbReference type="InterPro" id="IPR001138">
    <property type="entry name" value="Zn2Cys6_DnaBD"/>
</dbReference>
<sequence>MGPRNRATGKKSRDGCKTCKIRRVKCDEAKPFCIRCKEMHIACDGYEIKVPKSRDHTGHFFPILSKGQVAALALAAPKFITIILEPQPVSNLSDLEAQYFDFFRHNTTSALAEYLDNKFWNRIVLQATEQTLPIKHSVIAIGALHKTLQQDPCPYGQDGNLQQNPHYRFALQQYGKALKLTRAACVETKFDIRTLLISCFLSTAFEGIHGSTDAAVAHIQSGLSILNEYCSKQAPSISTAENALLPNVLEDEVVSVFARMETDVIGLFDADRVLTMHPNVQAAVRKVFIYMPTDTFESLTSARKYLDLLLREVGIFVTSCNEQQWNVFEKRESMPISETCVFGPDLSLYPTVIQETHLAGYQDCLVKWQHTFSSLEARVCSEATDARLATTALSLRVTCASISLACCFGAETSYDAFIPEFETALQLAQTLHASGPSSKSTRPTFIMSSILIRSLYFIAVKCRSLRVRVGALRILEGMRRREGIWDAGFVEAVVKCIVAVEEGQEKEMDKESNEFGGNGNWYEDKLEEGSDRDLPPENRRVLSLKISFDVLKRKGHTRFLHIGDAEYGMRFVAEERNIEW</sequence>
<keyword evidence="2" id="KW-0862">Zinc</keyword>
<dbReference type="InterPro" id="IPR036864">
    <property type="entry name" value="Zn2-C6_fun-type_DNA-bd_sf"/>
</dbReference>
<name>A0A1E1K9Q4_9HELO</name>
<evidence type="ECO:0000256" key="4">
    <source>
        <dbReference type="ARBA" id="ARBA00023125"/>
    </source>
</evidence>
<accession>A0A1E1K9Q4</accession>
<dbReference type="PROSITE" id="PS00463">
    <property type="entry name" value="ZN2_CY6_FUNGAL_1"/>
    <property type="match status" value="1"/>
</dbReference>
<proteinExistence type="predicted"/>
<keyword evidence="5" id="KW-0804">Transcription</keyword>
<dbReference type="AlphaFoldDB" id="A0A1E1K9Q4"/>
<dbReference type="Pfam" id="PF00172">
    <property type="entry name" value="Zn_clus"/>
    <property type="match status" value="1"/>
</dbReference>
<keyword evidence="6" id="KW-0539">Nucleus</keyword>
<evidence type="ECO:0000256" key="1">
    <source>
        <dbReference type="ARBA" id="ARBA00022723"/>
    </source>
</evidence>
<dbReference type="GO" id="GO:0000981">
    <property type="term" value="F:DNA-binding transcription factor activity, RNA polymerase II-specific"/>
    <property type="evidence" value="ECO:0007669"/>
    <property type="project" value="InterPro"/>
</dbReference>
<evidence type="ECO:0000313" key="8">
    <source>
        <dbReference type="EMBL" id="CZS94819.1"/>
    </source>
</evidence>
<evidence type="ECO:0000259" key="7">
    <source>
        <dbReference type="PROSITE" id="PS50048"/>
    </source>
</evidence>
<dbReference type="EMBL" id="FJUX01000020">
    <property type="protein sequence ID" value="CZS94819.1"/>
    <property type="molecule type" value="Genomic_DNA"/>
</dbReference>
<dbReference type="GO" id="GO:0003677">
    <property type="term" value="F:DNA binding"/>
    <property type="evidence" value="ECO:0007669"/>
    <property type="project" value="UniProtKB-KW"/>
</dbReference>
<evidence type="ECO:0000313" key="9">
    <source>
        <dbReference type="Proteomes" id="UP000178912"/>
    </source>
</evidence>
<dbReference type="PANTHER" id="PTHR36206">
    <property type="entry name" value="ASPERCRYPTIN BIOSYNTHESIS CLUSTER-SPECIFIC TRANSCRIPTION REGULATOR ATNN-RELATED"/>
    <property type="match status" value="1"/>
</dbReference>
<keyword evidence="3" id="KW-0805">Transcription regulation</keyword>
<evidence type="ECO:0000256" key="6">
    <source>
        <dbReference type="ARBA" id="ARBA00023242"/>
    </source>
</evidence>
<evidence type="ECO:0000256" key="5">
    <source>
        <dbReference type="ARBA" id="ARBA00023163"/>
    </source>
</evidence>
<dbReference type="PANTHER" id="PTHR36206:SF4">
    <property type="entry name" value="HYPOTHETICAL CONSERVED PROTEIN (EUROFUNG)-RELATED"/>
    <property type="match status" value="1"/>
</dbReference>
<dbReference type="CDD" id="cd00067">
    <property type="entry name" value="GAL4"/>
    <property type="match status" value="1"/>
</dbReference>
<dbReference type="SUPFAM" id="SSF57701">
    <property type="entry name" value="Zn2/Cys6 DNA-binding domain"/>
    <property type="match status" value="1"/>
</dbReference>
<feature type="domain" description="Zn(2)-C6 fungal-type" evidence="7">
    <location>
        <begin position="15"/>
        <end position="43"/>
    </location>
</feature>
<evidence type="ECO:0000256" key="3">
    <source>
        <dbReference type="ARBA" id="ARBA00023015"/>
    </source>
</evidence>
<keyword evidence="4" id="KW-0238">DNA-binding</keyword>
<organism evidence="8 9">
    <name type="scientific">Rhynchosporium agropyri</name>
    <dbReference type="NCBI Taxonomy" id="914238"/>
    <lineage>
        <taxon>Eukaryota</taxon>
        <taxon>Fungi</taxon>
        <taxon>Dikarya</taxon>
        <taxon>Ascomycota</taxon>
        <taxon>Pezizomycotina</taxon>
        <taxon>Leotiomycetes</taxon>
        <taxon>Helotiales</taxon>
        <taxon>Ploettnerulaceae</taxon>
        <taxon>Rhynchosporium</taxon>
    </lineage>
</organism>
<dbReference type="SMART" id="SM00066">
    <property type="entry name" value="GAL4"/>
    <property type="match status" value="1"/>
</dbReference>
<evidence type="ECO:0000256" key="2">
    <source>
        <dbReference type="ARBA" id="ARBA00022833"/>
    </source>
</evidence>
<dbReference type="Gene3D" id="4.10.240.10">
    <property type="entry name" value="Zn(2)-C6 fungal-type DNA-binding domain"/>
    <property type="match status" value="1"/>
</dbReference>
<protein>
    <recommendedName>
        <fullName evidence="7">Zn(2)-C6 fungal-type domain-containing protein</fullName>
    </recommendedName>
</protein>
<gene>
    <name evidence="8" type="ORF">RAG0_04666</name>
</gene>